<dbReference type="GO" id="GO:0016592">
    <property type="term" value="C:mediator complex"/>
    <property type="evidence" value="ECO:0007669"/>
    <property type="project" value="InterPro"/>
</dbReference>
<name>D5GJE2_TUBMM</name>
<dbReference type="RefSeq" id="XP_002840444.1">
    <property type="nucleotide sequence ID" value="XM_002840398.1"/>
</dbReference>
<dbReference type="HOGENOM" id="CLU_987620_0_0_1"/>
<evidence type="ECO:0000313" key="3">
    <source>
        <dbReference type="Proteomes" id="UP000006911"/>
    </source>
</evidence>
<dbReference type="FunCoup" id="D5GJE2">
    <property type="interactions" value="130"/>
</dbReference>
<comment type="subunit">
    <text evidence="1">Component of the Mediator complex.</text>
</comment>
<comment type="function">
    <text evidence="1">Component of the Mediator complex, a coactivator involved in the regulated transcription of nearly all RNA polymerase II-dependent genes. Mediator functions as a bridge to convey information from gene-specific regulatory proteins to the basal RNA polymerase II transcription machinery. Mediator is recruited to promoters by direct interactions with regulatory proteins and serves as a scaffold for the assembly of a functional preinitiation complex with RNA polymerase II and the general transcription factors.</text>
</comment>
<comment type="subcellular location">
    <subcellularLocation>
        <location evidence="1">Nucleus</location>
    </subcellularLocation>
</comment>
<dbReference type="GO" id="GO:0003712">
    <property type="term" value="F:transcription coregulator activity"/>
    <property type="evidence" value="ECO:0007669"/>
    <property type="project" value="InterPro"/>
</dbReference>
<keyword evidence="1" id="KW-0010">Activator</keyword>
<evidence type="ECO:0000313" key="2">
    <source>
        <dbReference type="EMBL" id="CAZ84635.1"/>
    </source>
</evidence>
<dbReference type="eggNOG" id="ENOG502S8U1">
    <property type="taxonomic scope" value="Eukaryota"/>
</dbReference>
<evidence type="ECO:0000256" key="1">
    <source>
        <dbReference type="RuleBase" id="RU364144"/>
    </source>
</evidence>
<reference evidence="2 3" key="1">
    <citation type="journal article" date="2010" name="Nature">
        <title>Perigord black truffle genome uncovers evolutionary origins and mechanisms of symbiosis.</title>
        <authorList>
            <person name="Martin F."/>
            <person name="Kohler A."/>
            <person name="Murat C."/>
            <person name="Balestrini R."/>
            <person name="Coutinho P.M."/>
            <person name="Jaillon O."/>
            <person name="Montanini B."/>
            <person name="Morin E."/>
            <person name="Noel B."/>
            <person name="Percudani R."/>
            <person name="Porcel B."/>
            <person name="Rubini A."/>
            <person name="Amicucci A."/>
            <person name="Amselem J."/>
            <person name="Anthouard V."/>
            <person name="Arcioni S."/>
            <person name="Artiguenave F."/>
            <person name="Aury J.M."/>
            <person name="Ballario P."/>
            <person name="Bolchi A."/>
            <person name="Brenna A."/>
            <person name="Brun A."/>
            <person name="Buee M."/>
            <person name="Cantarel B."/>
            <person name="Chevalier G."/>
            <person name="Couloux A."/>
            <person name="Da Silva C."/>
            <person name="Denoeud F."/>
            <person name="Duplessis S."/>
            <person name="Ghignone S."/>
            <person name="Hilselberger B."/>
            <person name="Iotti M."/>
            <person name="Marcais B."/>
            <person name="Mello A."/>
            <person name="Miranda M."/>
            <person name="Pacioni G."/>
            <person name="Quesneville H."/>
            <person name="Riccioni C."/>
            <person name="Ruotolo R."/>
            <person name="Splivallo R."/>
            <person name="Stocchi V."/>
            <person name="Tisserant E."/>
            <person name="Viscomi A.R."/>
            <person name="Zambonelli A."/>
            <person name="Zampieri E."/>
            <person name="Henrissat B."/>
            <person name="Lebrun M.H."/>
            <person name="Paolocci F."/>
            <person name="Bonfante P."/>
            <person name="Ottonello S."/>
            <person name="Wincker P."/>
        </authorList>
    </citation>
    <scope>NUCLEOTIDE SEQUENCE [LARGE SCALE GENOMIC DNA]</scope>
    <source>
        <strain evidence="2 3">Mel28</strain>
    </source>
</reference>
<dbReference type="InParanoid" id="D5GJE2"/>
<organism evidence="2 3">
    <name type="scientific">Tuber melanosporum (strain Mel28)</name>
    <name type="common">Perigord black truffle</name>
    <dbReference type="NCBI Taxonomy" id="656061"/>
    <lineage>
        <taxon>Eukaryota</taxon>
        <taxon>Fungi</taxon>
        <taxon>Dikarya</taxon>
        <taxon>Ascomycota</taxon>
        <taxon>Pezizomycotina</taxon>
        <taxon>Pezizomycetes</taxon>
        <taxon>Pezizales</taxon>
        <taxon>Tuberaceae</taxon>
        <taxon>Tuber</taxon>
    </lineage>
</organism>
<keyword evidence="1" id="KW-0539">Nucleus</keyword>
<protein>
    <recommendedName>
        <fullName evidence="1">Mediator of RNA polymerase II transcription subunit 8</fullName>
    </recommendedName>
    <alternativeName>
        <fullName evidence="1">Mediator complex subunit 8</fullName>
    </alternativeName>
</protein>
<keyword evidence="1" id="KW-0804">Transcription</keyword>
<dbReference type="GeneID" id="9182636"/>
<comment type="similarity">
    <text evidence="1">Belongs to the Mediator complex subunit 8 family.</text>
</comment>
<dbReference type="Proteomes" id="UP000006911">
    <property type="component" value="Unassembled WGS sequence"/>
</dbReference>
<accession>D5GJE2</accession>
<keyword evidence="1" id="KW-0805">Transcription regulation</keyword>
<dbReference type="KEGG" id="tml:GSTUM_00008958001"/>
<dbReference type="AlphaFoldDB" id="D5GJE2"/>
<dbReference type="InterPro" id="IPR019364">
    <property type="entry name" value="Mediatior_Med8_fun/met"/>
</dbReference>
<dbReference type="EMBL" id="FN430330">
    <property type="protein sequence ID" value="CAZ84635.1"/>
    <property type="molecule type" value="Genomic_DNA"/>
</dbReference>
<dbReference type="Pfam" id="PF10232">
    <property type="entry name" value="Med8"/>
    <property type="match status" value="1"/>
</dbReference>
<gene>
    <name evidence="1" type="primary">MED8</name>
    <name evidence="2" type="ORF">GSTUM_00008958001</name>
</gene>
<dbReference type="Gene3D" id="1.20.58.1710">
    <property type="match status" value="1"/>
</dbReference>
<dbReference type="OMA" id="PQWYSLQ"/>
<keyword evidence="3" id="KW-1185">Reference proteome</keyword>
<proteinExistence type="inferred from homology"/>
<dbReference type="STRING" id="656061.D5GJE2"/>
<sequence>MFRDLGEASKRAYLHIIIPEVAHSSSIQFHHCLHPHLRSHHHHHHFPPTLALALPTPPLRIGKIYSFPAHYGVMENPQRSLESTRARFNRLVSALTAFDSALRTGTPEQLPPWQTLQPHFNVLFSILDSLSHTLNQQFPPPQINTSALVSYPLPSFPANSQIQLSISTLLNKKLNPIVQDWALRALNAPTVNNDDLWDRAREIVQEQQEERNWYDDIYSLEEQEAGTEGIETGVSEEKQEKEEAIPGLKLEAILRFMETGVVPADQPALPMAAMPGTGPMKR</sequence>
<dbReference type="GO" id="GO:0006357">
    <property type="term" value="P:regulation of transcription by RNA polymerase II"/>
    <property type="evidence" value="ECO:0007669"/>
    <property type="project" value="InterPro"/>
</dbReference>